<dbReference type="EMBL" id="ML119756">
    <property type="protein sequence ID" value="RPA75822.1"/>
    <property type="molecule type" value="Genomic_DNA"/>
</dbReference>
<protein>
    <submittedName>
        <fullName evidence="2">Acid phosphatase/Vanadium-dependent haloperoxidase</fullName>
    </submittedName>
</protein>
<dbReference type="CDD" id="cd03398">
    <property type="entry name" value="PAP2_haloperoxidase"/>
    <property type="match status" value="1"/>
</dbReference>
<dbReference type="GO" id="GO:0004601">
    <property type="term" value="F:peroxidase activity"/>
    <property type="evidence" value="ECO:0007669"/>
    <property type="project" value="UniProtKB-KW"/>
</dbReference>
<dbReference type="InterPro" id="IPR052559">
    <property type="entry name" value="V-haloperoxidase"/>
</dbReference>
<feature type="signal peptide" evidence="1">
    <location>
        <begin position="1"/>
        <end position="17"/>
    </location>
</feature>
<organism evidence="2 3">
    <name type="scientific">Ascobolus immersus RN42</name>
    <dbReference type="NCBI Taxonomy" id="1160509"/>
    <lineage>
        <taxon>Eukaryota</taxon>
        <taxon>Fungi</taxon>
        <taxon>Dikarya</taxon>
        <taxon>Ascomycota</taxon>
        <taxon>Pezizomycotina</taxon>
        <taxon>Pezizomycetes</taxon>
        <taxon>Pezizales</taxon>
        <taxon>Ascobolaceae</taxon>
        <taxon>Ascobolus</taxon>
    </lineage>
</organism>
<evidence type="ECO:0000313" key="3">
    <source>
        <dbReference type="Proteomes" id="UP000275078"/>
    </source>
</evidence>
<proteinExistence type="predicted"/>
<keyword evidence="3" id="KW-1185">Reference proteome</keyword>
<keyword evidence="1" id="KW-0732">Signal</keyword>
<keyword evidence="2" id="KW-0560">Oxidoreductase</keyword>
<dbReference type="AlphaFoldDB" id="A0A3N4HPR9"/>
<dbReference type="SUPFAM" id="SSF48317">
    <property type="entry name" value="Acid phosphatase/Vanadium-dependent haloperoxidase"/>
    <property type="match status" value="1"/>
</dbReference>
<accession>A0A3N4HPR9</accession>
<dbReference type="InterPro" id="IPR036938">
    <property type="entry name" value="PAP2/HPO_sf"/>
</dbReference>
<reference evidence="2 3" key="1">
    <citation type="journal article" date="2018" name="Nat. Ecol. Evol.">
        <title>Pezizomycetes genomes reveal the molecular basis of ectomycorrhizal truffle lifestyle.</title>
        <authorList>
            <person name="Murat C."/>
            <person name="Payen T."/>
            <person name="Noel B."/>
            <person name="Kuo A."/>
            <person name="Morin E."/>
            <person name="Chen J."/>
            <person name="Kohler A."/>
            <person name="Krizsan K."/>
            <person name="Balestrini R."/>
            <person name="Da Silva C."/>
            <person name="Montanini B."/>
            <person name="Hainaut M."/>
            <person name="Levati E."/>
            <person name="Barry K.W."/>
            <person name="Belfiori B."/>
            <person name="Cichocki N."/>
            <person name="Clum A."/>
            <person name="Dockter R.B."/>
            <person name="Fauchery L."/>
            <person name="Guy J."/>
            <person name="Iotti M."/>
            <person name="Le Tacon F."/>
            <person name="Lindquist E.A."/>
            <person name="Lipzen A."/>
            <person name="Malagnac F."/>
            <person name="Mello A."/>
            <person name="Molinier V."/>
            <person name="Miyauchi S."/>
            <person name="Poulain J."/>
            <person name="Riccioni C."/>
            <person name="Rubini A."/>
            <person name="Sitrit Y."/>
            <person name="Splivallo R."/>
            <person name="Traeger S."/>
            <person name="Wang M."/>
            <person name="Zifcakova L."/>
            <person name="Wipf D."/>
            <person name="Zambonelli A."/>
            <person name="Paolocci F."/>
            <person name="Nowrousian M."/>
            <person name="Ottonello S."/>
            <person name="Baldrian P."/>
            <person name="Spatafora J.W."/>
            <person name="Henrissat B."/>
            <person name="Nagy L.G."/>
            <person name="Aury J.M."/>
            <person name="Wincker P."/>
            <person name="Grigoriev I.V."/>
            <person name="Bonfante P."/>
            <person name="Martin F.M."/>
        </authorList>
    </citation>
    <scope>NUCLEOTIDE SEQUENCE [LARGE SCALE GENOMIC DNA]</scope>
    <source>
        <strain evidence="2 3">RN42</strain>
    </source>
</reference>
<dbReference type="Proteomes" id="UP000275078">
    <property type="component" value="Unassembled WGS sequence"/>
</dbReference>
<sequence length="407" mass="45158">MKSITLALAGLITTVAALYPGDIVQYWNYKTLYTVNTTLSGPHSSYIGAFVHTAILAAAEEAERQPRSVQQLAVSYAAHDALHRHFYAQYQSIDSYLREIEDAVGDAANAQQSNTARRIGEAAAAKVAKARADDGMTTYVRYEFKPPAVGVYQPTPPGFPFPSAQNTRYAKPFGGIKSLPVWKGPPDVKSRDYEAYLKQVKEKGAKNNSTRTDDETEIGYYWMGSPVFYWNNFATQIIGDSTADNILESAQFYAKLNWAMFNAAIMGFTAKNKYDAWRPVTALHWEKPFLRSGRSYYTPDWEPLLPTPGHQEYLSGHSVFAASAAAIIRRQIGGDSFGKLVRVTIEPGAGPFPFMTRRFTSLSQMVKENGDSRVFVGAHFLFACEEGNAAGEKSAELVWKRGAKNYL</sequence>
<name>A0A3N4HPR9_ASCIM</name>
<evidence type="ECO:0000313" key="2">
    <source>
        <dbReference type="EMBL" id="RPA75822.1"/>
    </source>
</evidence>
<keyword evidence="2" id="KW-0575">Peroxidase</keyword>
<gene>
    <name evidence="2" type="ORF">BJ508DRAFT_243012</name>
</gene>
<dbReference type="Gene3D" id="1.10.606.20">
    <property type="match status" value="1"/>
</dbReference>
<feature type="chain" id="PRO_5018289653" evidence="1">
    <location>
        <begin position="18"/>
        <end position="407"/>
    </location>
</feature>
<dbReference type="PANTHER" id="PTHR34599:SF2">
    <property type="entry name" value="TRAF-TYPE DOMAIN-CONTAINING PROTEIN"/>
    <property type="match status" value="1"/>
</dbReference>
<evidence type="ECO:0000256" key="1">
    <source>
        <dbReference type="SAM" id="SignalP"/>
    </source>
</evidence>
<dbReference type="PANTHER" id="PTHR34599">
    <property type="entry name" value="PEROXIDASE-RELATED"/>
    <property type="match status" value="1"/>
</dbReference>
<dbReference type="OrthoDB" id="9997027at2759"/>